<feature type="binding site" evidence="17">
    <location>
        <position position="371"/>
    </location>
    <ligand>
        <name>(6S)-NADPHX</name>
        <dbReference type="ChEBI" id="CHEBI:64076"/>
    </ligand>
</feature>
<evidence type="ECO:0000256" key="11">
    <source>
        <dbReference type="ARBA" id="ARBA00023235"/>
    </source>
</evidence>
<dbReference type="PROSITE" id="PS51385">
    <property type="entry name" value="YJEF_N"/>
    <property type="match status" value="1"/>
</dbReference>
<evidence type="ECO:0000256" key="7">
    <source>
        <dbReference type="ARBA" id="ARBA00022840"/>
    </source>
</evidence>
<dbReference type="AlphaFoldDB" id="A0AAC9JS95"/>
<proteinExistence type="inferred from homology"/>
<dbReference type="GO" id="GO:0110051">
    <property type="term" value="P:metabolite repair"/>
    <property type="evidence" value="ECO:0007669"/>
    <property type="project" value="TreeGrafter"/>
</dbReference>
<evidence type="ECO:0000256" key="12">
    <source>
        <dbReference type="ARBA" id="ARBA00023239"/>
    </source>
</evidence>
<evidence type="ECO:0000256" key="4">
    <source>
        <dbReference type="ARBA" id="ARBA00009524"/>
    </source>
</evidence>
<organism evidence="22 23">
    <name type="scientific">Chelatococcus daeguensis</name>
    <dbReference type="NCBI Taxonomy" id="444444"/>
    <lineage>
        <taxon>Bacteria</taxon>
        <taxon>Pseudomonadati</taxon>
        <taxon>Pseudomonadota</taxon>
        <taxon>Alphaproteobacteria</taxon>
        <taxon>Hyphomicrobiales</taxon>
        <taxon>Chelatococcaceae</taxon>
        <taxon>Chelatococcus</taxon>
    </lineage>
</organism>
<comment type="function">
    <text evidence="17">Catalyzes the dehydration of the S-form of NAD(P)HX at the expense of ADP, which is converted to AMP. Together with NAD(P)HX epimerase, which catalyzes the epimerization of the S- and R-forms, the enzyme allows the repair of both epimers of NAD(P)HX, a damaged form of NAD(P)H that is a result of enzymatic or heat-dependent hydration.</text>
</comment>
<dbReference type="InterPro" id="IPR004443">
    <property type="entry name" value="YjeF_N_dom"/>
</dbReference>
<dbReference type="Gene3D" id="3.40.50.10260">
    <property type="entry name" value="YjeF N-terminal domain"/>
    <property type="match status" value="1"/>
</dbReference>
<dbReference type="EMBL" id="CP018095">
    <property type="protein sequence ID" value="APF37449.1"/>
    <property type="molecule type" value="Genomic_DNA"/>
</dbReference>
<keyword evidence="10 17" id="KW-0520">NAD</keyword>
<keyword evidence="13" id="KW-0511">Multifunctional enzyme</keyword>
<evidence type="ECO:0000313" key="23">
    <source>
        <dbReference type="Proteomes" id="UP000182703"/>
    </source>
</evidence>
<feature type="binding site" evidence="18">
    <location>
        <begin position="122"/>
        <end position="128"/>
    </location>
    <ligand>
        <name>(6S)-NADPHX</name>
        <dbReference type="ChEBI" id="CHEBI:64076"/>
    </ligand>
</feature>
<comment type="catalytic activity">
    <reaction evidence="1 18 19">
        <text>(6R)-NADHX = (6S)-NADHX</text>
        <dbReference type="Rhea" id="RHEA:32215"/>
        <dbReference type="ChEBI" id="CHEBI:64074"/>
        <dbReference type="ChEBI" id="CHEBI:64075"/>
        <dbReference type="EC" id="5.1.99.6"/>
    </reaction>
</comment>
<dbReference type="InterPro" id="IPR017953">
    <property type="entry name" value="Carbohydrate_kinase_pred_CS"/>
</dbReference>
<keyword evidence="7 17" id="KW-0067">ATP-binding</keyword>
<feature type="binding site" evidence="17">
    <location>
        <position position="438"/>
    </location>
    <ligand>
        <name>AMP</name>
        <dbReference type="ChEBI" id="CHEBI:456215"/>
    </ligand>
</feature>
<dbReference type="GO" id="GO:0052855">
    <property type="term" value="F:ADP-dependent NAD(P)H-hydrate dehydratase activity"/>
    <property type="evidence" value="ECO:0007669"/>
    <property type="project" value="UniProtKB-UniRule"/>
</dbReference>
<dbReference type="GO" id="GO:0052856">
    <property type="term" value="F:NAD(P)HX epimerase activity"/>
    <property type="evidence" value="ECO:0007669"/>
    <property type="project" value="UniProtKB-UniRule"/>
</dbReference>
<keyword evidence="12 17" id="KW-0456">Lyase</keyword>
<evidence type="ECO:0000256" key="16">
    <source>
        <dbReference type="ARBA" id="ARBA00049209"/>
    </source>
</evidence>
<comment type="similarity">
    <text evidence="3 19">In the N-terminal section; belongs to the NnrE/AIBP family.</text>
</comment>
<dbReference type="GO" id="GO:0005524">
    <property type="term" value="F:ATP binding"/>
    <property type="evidence" value="ECO:0007669"/>
    <property type="project" value="UniProtKB-UniRule"/>
</dbReference>
<keyword evidence="5 18" id="KW-0479">Metal-binding</keyword>
<feature type="binding site" evidence="17">
    <location>
        <position position="439"/>
    </location>
    <ligand>
        <name>(6S)-NADPHX</name>
        <dbReference type="ChEBI" id="CHEBI:64076"/>
    </ligand>
</feature>
<dbReference type="KEGG" id="cdq:BOQ54_08995"/>
<evidence type="ECO:0000256" key="14">
    <source>
        <dbReference type="ARBA" id="ARBA00025153"/>
    </source>
</evidence>
<dbReference type="PANTHER" id="PTHR12592:SF0">
    <property type="entry name" value="ATP-DEPENDENT (S)-NAD(P)H-HYDRATE DEHYDRATASE"/>
    <property type="match status" value="1"/>
</dbReference>
<evidence type="ECO:0000256" key="17">
    <source>
        <dbReference type="HAMAP-Rule" id="MF_01965"/>
    </source>
</evidence>
<comment type="caution">
    <text evidence="17">Lacks conserved residue(s) required for the propagation of feature annotation.</text>
</comment>
<feature type="binding site" evidence="18">
    <location>
        <position position="154"/>
    </location>
    <ligand>
        <name>K(+)</name>
        <dbReference type="ChEBI" id="CHEBI:29103"/>
    </ligand>
</feature>
<dbReference type="NCBIfam" id="TIGR00196">
    <property type="entry name" value="yjeF_cterm"/>
    <property type="match status" value="1"/>
</dbReference>
<accession>A0AAC9JS95</accession>
<evidence type="ECO:0000256" key="8">
    <source>
        <dbReference type="ARBA" id="ARBA00022857"/>
    </source>
</evidence>
<feature type="binding site" evidence="18">
    <location>
        <position position="118"/>
    </location>
    <ligand>
        <name>K(+)</name>
        <dbReference type="ChEBI" id="CHEBI:29103"/>
    </ligand>
</feature>
<feature type="binding site" evidence="17">
    <location>
        <begin position="409"/>
        <end position="413"/>
    </location>
    <ligand>
        <name>AMP</name>
        <dbReference type="ChEBI" id="CHEBI:456215"/>
    </ligand>
</feature>
<comment type="subunit">
    <text evidence="17">Homotetramer.</text>
</comment>
<evidence type="ECO:0000256" key="6">
    <source>
        <dbReference type="ARBA" id="ARBA00022741"/>
    </source>
</evidence>
<evidence type="ECO:0000256" key="9">
    <source>
        <dbReference type="ARBA" id="ARBA00022958"/>
    </source>
</evidence>
<dbReference type="Pfam" id="PF01256">
    <property type="entry name" value="Carb_kinase"/>
    <property type="match status" value="1"/>
</dbReference>
<dbReference type="EC" id="5.1.99.6" evidence="19"/>
<comment type="similarity">
    <text evidence="17">Belongs to the NnrD/CARKD family.</text>
</comment>
<comment type="cofactor">
    <cofactor evidence="17">
        <name>Mg(2+)</name>
        <dbReference type="ChEBI" id="CHEBI:18420"/>
    </cofactor>
</comment>
<dbReference type="InterPro" id="IPR030677">
    <property type="entry name" value="Nnr"/>
</dbReference>
<comment type="catalytic activity">
    <reaction evidence="2 18 19">
        <text>(6R)-NADPHX = (6S)-NADPHX</text>
        <dbReference type="Rhea" id="RHEA:32227"/>
        <dbReference type="ChEBI" id="CHEBI:64076"/>
        <dbReference type="ChEBI" id="CHEBI:64077"/>
        <dbReference type="EC" id="5.1.99.6"/>
    </reaction>
</comment>
<comment type="cofactor">
    <cofactor evidence="18 19">
        <name>K(+)</name>
        <dbReference type="ChEBI" id="CHEBI:29103"/>
    </cofactor>
    <text evidence="18 19">Binds 1 potassium ion per subunit.</text>
</comment>
<dbReference type="Proteomes" id="UP000182703">
    <property type="component" value="Chromosome"/>
</dbReference>
<evidence type="ECO:0000256" key="15">
    <source>
        <dbReference type="ARBA" id="ARBA00048238"/>
    </source>
</evidence>
<evidence type="ECO:0000259" key="21">
    <source>
        <dbReference type="PROSITE" id="PS51385"/>
    </source>
</evidence>
<reference evidence="22 23" key="1">
    <citation type="submission" date="2016-11" db="EMBL/GenBank/DDBJ databases">
        <title>Complete genome sequence of the aerobically denitrifying bacterium Chelatococcus daeguensis TAD1.</title>
        <authorList>
            <person name="Yang Y."/>
            <person name="Huang S."/>
            <person name="Lin E."/>
        </authorList>
    </citation>
    <scope>NUCLEOTIDE SEQUENCE [LARGE SCALE GENOMIC DNA]</scope>
    <source>
        <strain evidence="22 23">TAD1</strain>
    </source>
</reference>
<dbReference type="PROSITE" id="PS51383">
    <property type="entry name" value="YJEF_C_3"/>
    <property type="match status" value="1"/>
</dbReference>
<keyword evidence="11 18" id="KW-0413">Isomerase</keyword>
<feature type="binding site" evidence="18">
    <location>
        <begin position="57"/>
        <end position="61"/>
    </location>
    <ligand>
        <name>(6S)-NADPHX</name>
        <dbReference type="ChEBI" id="CHEBI:64076"/>
    </ligand>
</feature>
<name>A0AAC9JS95_9HYPH</name>
<evidence type="ECO:0000256" key="5">
    <source>
        <dbReference type="ARBA" id="ARBA00022723"/>
    </source>
</evidence>
<comment type="function">
    <text evidence="18">Catalyzes the epimerization of the S- and R-forms of NAD(P)HX, a damaged form of NAD(P)H that is a result of enzymatic or heat-dependent hydration. This is a prerequisite for the S-specific NAD(P)H-hydrate dehydratase to allow the repair of both epimers of NAD(P)HX.</text>
</comment>
<keyword evidence="23" id="KW-1185">Reference proteome</keyword>
<dbReference type="Pfam" id="PF03853">
    <property type="entry name" value="YjeF_N"/>
    <property type="match status" value="1"/>
</dbReference>
<evidence type="ECO:0000256" key="18">
    <source>
        <dbReference type="HAMAP-Rule" id="MF_01966"/>
    </source>
</evidence>
<dbReference type="Gene3D" id="3.40.1190.20">
    <property type="match status" value="1"/>
</dbReference>
<feature type="domain" description="YjeF C-terminal" evidence="20">
    <location>
        <begin position="218"/>
        <end position="493"/>
    </location>
</feature>
<feature type="binding site" evidence="18">
    <location>
        <position position="151"/>
    </location>
    <ligand>
        <name>(6S)-NADPHX</name>
        <dbReference type="ChEBI" id="CHEBI:64076"/>
    </ligand>
</feature>
<evidence type="ECO:0000256" key="19">
    <source>
        <dbReference type="PIRNR" id="PIRNR017184"/>
    </source>
</evidence>
<dbReference type="GO" id="GO:0046872">
    <property type="term" value="F:metal ion binding"/>
    <property type="evidence" value="ECO:0007669"/>
    <property type="project" value="UniProtKB-UniRule"/>
</dbReference>
<dbReference type="SUPFAM" id="SSF64153">
    <property type="entry name" value="YjeF N-terminal domain-like"/>
    <property type="match status" value="1"/>
</dbReference>
<comment type="function">
    <text evidence="14 19">Bifunctional enzyme that catalyzes the epimerization of the S- and R-forms of NAD(P)HX and the dehydration of the S-form of NAD(P)HX at the expense of ADP, which is converted to AMP. This allows the repair of both epimers of NAD(P)HX, a damaged form of NAD(P)H that is a result of enzymatic or heat-dependent hydration.</text>
</comment>
<dbReference type="InterPro" id="IPR029056">
    <property type="entry name" value="Ribokinase-like"/>
</dbReference>
<evidence type="ECO:0000256" key="10">
    <source>
        <dbReference type="ARBA" id="ARBA00023027"/>
    </source>
</evidence>
<feature type="binding site" evidence="17">
    <location>
        <position position="253"/>
    </location>
    <ligand>
        <name>(6S)-NADPHX</name>
        <dbReference type="ChEBI" id="CHEBI:64076"/>
    </ligand>
</feature>
<dbReference type="InterPro" id="IPR000631">
    <property type="entry name" value="CARKD"/>
</dbReference>
<dbReference type="PIRSF" id="PIRSF017184">
    <property type="entry name" value="Nnr"/>
    <property type="match status" value="1"/>
</dbReference>
<dbReference type="GO" id="GO:0046496">
    <property type="term" value="P:nicotinamide nucleotide metabolic process"/>
    <property type="evidence" value="ECO:0007669"/>
    <property type="project" value="UniProtKB-UniRule"/>
</dbReference>
<evidence type="ECO:0000259" key="20">
    <source>
        <dbReference type="PROSITE" id="PS51383"/>
    </source>
</evidence>
<dbReference type="InterPro" id="IPR036652">
    <property type="entry name" value="YjeF_N_dom_sf"/>
</dbReference>
<protein>
    <recommendedName>
        <fullName evidence="19">Bifunctional NAD(P)H-hydrate repair enzyme</fullName>
    </recommendedName>
    <alternativeName>
        <fullName evidence="19">Nicotinamide nucleotide repair protein</fullName>
    </alternativeName>
    <domain>
        <recommendedName>
            <fullName evidence="19">ADP-dependent (S)-NAD(P)H-hydrate dehydratase</fullName>
            <ecNumber evidence="19">4.2.1.136</ecNumber>
        </recommendedName>
        <alternativeName>
            <fullName evidence="19">ADP-dependent NAD(P)HX dehydratase</fullName>
        </alternativeName>
    </domain>
    <domain>
        <recommendedName>
            <fullName evidence="19">NAD(P)H-hydrate epimerase</fullName>
            <ecNumber evidence="19">5.1.99.6</ecNumber>
        </recommendedName>
    </domain>
</protein>
<dbReference type="HAMAP" id="MF_01965">
    <property type="entry name" value="NADHX_dehydratase"/>
    <property type="match status" value="1"/>
</dbReference>
<dbReference type="PROSITE" id="PS01050">
    <property type="entry name" value="YJEF_C_2"/>
    <property type="match status" value="1"/>
</dbReference>
<sequence>MLELMTCAEMAAADGRTIAGGTPGIVLMERAGQAVAERVLAGVAGPQRIAVLCGPGNNGGDGFVVARLLAAAGHDVAVHALVPPDRLTGDAAEAARGWQGEVLPLAGWRADGVDIIVDAIFGAGLARDIAAPLDAVIAAVNAASAQVVAVDVPSGIDGDTGTVRGCAVRADETVTFARRKPGHLLLPGREHCGRVHVADIGIADATVAALDVRTAANAPGLWRDKLPRPDAAGHKYKRGHLVVASGGPARTGAARLAARAGLRAGAGLVTVASPPAAVAINAGHLTAIMVRAVDGAEQLADLLTDARFSALVLGPALGIGEETRRMVEVAAAARRHLVLDADALTSFSNNLAGLWQVVTSAAPAGVVLTPHEGEFARLFGEAGGVAQARSKLERARAAAAASGAVVVLKGPDTVIAAPDGRAAINENAPPWLATAGTGDVLAGIIGGLMAQEMPTFVAACAGVWMHGAAAAAFGPGLIAEDLPEMLPQVWRTLLD</sequence>
<comment type="catalytic activity">
    <reaction evidence="16 17 19">
        <text>(6S)-NADPHX + ADP = AMP + phosphate + NADPH + H(+)</text>
        <dbReference type="Rhea" id="RHEA:32235"/>
        <dbReference type="ChEBI" id="CHEBI:15378"/>
        <dbReference type="ChEBI" id="CHEBI:43474"/>
        <dbReference type="ChEBI" id="CHEBI:57783"/>
        <dbReference type="ChEBI" id="CHEBI:64076"/>
        <dbReference type="ChEBI" id="CHEBI:456215"/>
        <dbReference type="ChEBI" id="CHEBI:456216"/>
        <dbReference type="EC" id="4.2.1.136"/>
    </reaction>
</comment>
<keyword evidence="9 18" id="KW-0630">Potassium</keyword>
<dbReference type="HAMAP" id="MF_01966">
    <property type="entry name" value="NADHX_epimerase"/>
    <property type="match status" value="1"/>
</dbReference>
<evidence type="ECO:0000256" key="13">
    <source>
        <dbReference type="ARBA" id="ARBA00023268"/>
    </source>
</evidence>
<dbReference type="RefSeq" id="WP_071923748.1">
    <property type="nucleotide sequence ID" value="NZ_CP018095.1"/>
</dbReference>
<keyword evidence="8 17" id="KW-0521">NADP</keyword>
<feature type="binding site" evidence="18">
    <location>
        <position position="58"/>
    </location>
    <ligand>
        <name>K(+)</name>
        <dbReference type="ChEBI" id="CHEBI:29103"/>
    </ligand>
</feature>
<feature type="domain" description="YjeF N-terminal" evidence="21">
    <location>
        <begin position="10"/>
        <end position="208"/>
    </location>
</feature>
<dbReference type="NCBIfam" id="TIGR00197">
    <property type="entry name" value="yjeF_nterm"/>
    <property type="match status" value="1"/>
</dbReference>
<comment type="similarity">
    <text evidence="4 19">In the C-terminal section; belongs to the NnrD/CARKD family.</text>
</comment>
<gene>
    <name evidence="18" type="primary">nnrE</name>
    <name evidence="17" type="synonym">nnrD</name>
    <name evidence="22" type="ORF">BOQ54_08995</name>
</gene>
<dbReference type="SUPFAM" id="SSF53613">
    <property type="entry name" value="Ribokinase-like"/>
    <property type="match status" value="1"/>
</dbReference>
<evidence type="ECO:0000256" key="2">
    <source>
        <dbReference type="ARBA" id="ARBA00000909"/>
    </source>
</evidence>
<dbReference type="EC" id="4.2.1.136" evidence="19"/>
<dbReference type="PANTHER" id="PTHR12592">
    <property type="entry name" value="ATP-DEPENDENT (S)-NAD(P)H-HYDRATE DEHYDRATASE FAMILY MEMBER"/>
    <property type="match status" value="1"/>
</dbReference>
<comment type="similarity">
    <text evidence="18">Belongs to the NnrE/AIBP family.</text>
</comment>
<comment type="catalytic activity">
    <reaction evidence="15 17 19">
        <text>(6S)-NADHX + ADP = AMP + phosphate + NADH + H(+)</text>
        <dbReference type="Rhea" id="RHEA:32223"/>
        <dbReference type="ChEBI" id="CHEBI:15378"/>
        <dbReference type="ChEBI" id="CHEBI:43474"/>
        <dbReference type="ChEBI" id="CHEBI:57945"/>
        <dbReference type="ChEBI" id="CHEBI:64074"/>
        <dbReference type="ChEBI" id="CHEBI:456215"/>
        <dbReference type="ChEBI" id="CHEBI:456216"/>
        <dbReference type="EC" id="4.2.1.136"/>
    </reaction>
</comment>
<keyword evidence="6 17" id="KW-0547">Nucleotide-binding</keyword>
<evidence type="ECO:0000256" key="3">
    <source>
        <dbReference type="ARBA" id="ARBA00006001"/>
    </source>
</evidence>
<dbReference type="CDD" id="cd01171">
    <property type="entry name" value="YXKO-related"/>
    <property type="match status" value="1"/>
</dbReference>
<evidence type="ECO:0000313" key="22">
    <source>
        <dbReference type="EMBL" id="APF37449.1"/>
    </source>
</evidence>
<evidence type="ECO:0000256" key="1">
    <source>
        <dbReference type="ARBA" id="ARBA00000013"/>
    </source>
</evidence>